<proteinExistence type="predicted"/>
<evidence type="ECO:0000313" key="2">
    <source>
        <dbReference type="Proteomes" id="UP000070198"/>
    </source>
</evidence>
<accession>A0A139MLT3</accession>
<reference evidence="1 2" key="1">
    <citation type="submission" date="2016-01" db="EMBL/GenBank/DDBJ databases">
        <title>Highly variable Streptococcus oralis are common among viridans streptococci isolated from primates.</title>
        <authorList>
            <person name="Denapaite D."/>
            <person name="Rieger M."/>
            <person name="Koendgen S."/>
            <person name="Brueckner R."/>
            <person name="Ochigava I."/>
            <person name="Kappeler P."/>
            <person name="Maetz-Rensing K."/>
            <person name="Leendertz F."/>
            <person name="Hakenbeck R."/>
        </authorList>
    </citation>
    <scope>NUCLEOTIDE SEQUENCE [LARGE SCALE GENOMIC DNA]</scope>
    <source>
        <strain evidence="1 2">DD02</strain>
    </source>
</reference>
<comment type="caution">
    <text evidence="1">The sequence shown here is derived from an EMBL/GenBank/DDBJ whole genome shotgun (WGS) entry which is preliminary data.</text>
</comment>
<organism evidence="1 2">
    <name type="scientific">Streptococcus gallolyticus</name>
    <dbReference type="NCBI Taxonomy" id="315405"/>
    <lineage>
        <taxon>Bacteria</taxon>
        <taxon>Bacillati</taxon>
        <taxon>Bacillota</taxon>
        <taxon>Bacilli</taxon>
        <taxon>Lactobacillales</taxon>
        <taxon>Streptococcaceae</taxon>
        <taxon>Streptococcus</taxon>
    </lineage>
</organism>
<dbReference type="EMBL" id="LQOF01000407">
    <property type="protein sequence ID" value="KXT64564.1"/>
    <property type="molecule type" value="Genomic_DNA"/>
</dbReference>
<dbReference type="Proteomes" id="UP000070198">
    <property type="component" value="Unassembled WGS sequence"/>
</dbReference>
<protein>
    <submittedName>
        <fullName evidence="1">Uncharacterized protein</fullName>
    </submittedName>
</protein>
<evidence type="ECO:0000313" key="1">
    <source>
        <dbReference type="EMBL" id="KXT64564.1"/>
    </source>
</evidence>
<dbReference type="AlphaFoldDB" id="A0A139MLT3"/>
<dbReference type="PATRIC" id="fig|315405.11.peg.2324"/>
<sequence>MRGNATERVATSCIIAKVTVFTAPVYNIRFDKSLQGFYRVF</sequence>
<gene>
    <name evidence="1" type="ORF">SGADD02_01992</name>
</gene>
<name>A0A139MLT3_9STRE</name>